<evidence type="ECO:0000313" key="2">
    <source>
        <dbReference type="EMBL" id="CAK9441408.1"/>
    </source>
</evidence>
<name>A0ABP0ZSG5_9ASCO</name>
<organism evidence="2 3">
    <name type="scientific">Lodderomyces beijingensis</name>
    <dbReference type="NCBI Taxonomy" id="1775926"/>
    <lineage>
        <taxon>Eukaryota</taxon>
        <taxon>Fungi</taxon>
        <taxon>Dikarya</taxon>
        <taxon>Ascomycota</taxon>
        <taxon>Saccharomycotina</taxon>
        <taxon>Pichiomycetes</taxon>
        <taxon>Debaryomycetaceae</taxon>
        <taxon>Candida/Lodderomyces clade</taxon>
        <taxon>Lodderomyces</taxon>
    </lineage>
</organism>
<dbReference type="RefSeq" id="XP_066832214.1">
    <property type="nucleotide sequence ID" value="XM_066975590.1"/>
</dbReference>
<protein>
    <recommendedName>
        <fullName evidence="4">Rrn9 domain-containing protein</fullName>
    </recommendedName>
</protein>
<proteinExistence type="predicted"/>
<evidence type="ECO:0008006" key="4">
    <source>
        <dbReference type="Google" id="ProtNLM"/>
    </source>
</evidence>
<dbReference type="Proteomes" id="UP001497383">
    <property type="component" value="Chromosome 6"/>
</dbReference>
<evidence type="ECO:0000313" key="3">
    <source>
        <dbReference type="Proteomes" id="UP001497383"/>
    </source>
</evidence>
<accession>A0ABP0ZSG5</accession>
<evidence type="ECO:0000256" key="1">
    <source>
        <dbReference type="SAM" id="MobiDB-lite"/>
    </source>
</evidence>
<keyword evidence="3" id="KW-1185">Reference proteome</keyword>
<feature type="compositionally biased region" description="Low complexity" evidence="1">
    <location>
        <begin position="96"/>
        <end position="105"/>
    </location>
</feature>
<feature type="region of interest" description="Disordered" evidence="1">
    <location>
        <begin position="74"/>
        <end position="110"/>
    </location>
</feature>
<gene>
    <name evidence="2" type="ORF">LODBEIA_P52760</name>
</gene>
<reference evidence="2 3" key="1">
    <citation type="submission" date="2024-03" db="EMBL/GenBank/DDBJ databases">
        <authorList>
            <person name="Brejova B."/>
        </authorList>
    </citation>
    <scope>NUCLEOTIDE SEQUENCE [LARGE SCALE GENOMIC DNA]</scope>
    <source>
        <strain evidence="2 3">CBS 14171</strain>
    </source>
</reference>
<sequence length="393" mass="45436">MTVPRSEIDKILRSLDRNFCEDLSLHLYSTFLLHRIDSQFPPKTWANWPKPFEGVSAPDQRYVDNLFDDPYCDAVSGSTSDNDGDEGPAKKKVRASEANEANEASTSVVATQGSASIESYGGGGEDQHSFSSKEVLERLKVVEISYHEKKPDAKAVLMNELNALLESKIHRKIEQMKSEGKVDKSWHMTNWVPKQDTVPICTQVANRFDSMLRMLFTMNDSTERKIKKVKMKKNRRKKDRETENEINKKETEFRVIEWRDVLLAAATSDATPSTQMKSEQLREYERLHRDCSGLFDDIKNVYSFESEPEELGAELVVSENGEFDVVEYLKYLQQFELPLRKEQSTEDHLRERKEELAQNRAIDEKFFNCLKTVDEIHHADDRIDSEESYMITI</sequence>
<dbReference type="EMBL" id="OZ022410">
    <property type="protein sequence ID" value="CAK9441408.1"/>
    <property type="molecule type" value="Genomic_DNA"/>
</dbReference>
<dbReference type="GeneID" id="92210472"/>